<dbReference type="InterPro" id="IPR003029">
    <property type="entry name" value="S1_domain"/>
</dbReference>
<evidence type="ECO:0000256" key="10">
    <source>
        <dbReference type="ARBA" id="ARBA00023136"/>
    </source>
</evidence>
<keyword evidence="4" id="KW-0540">Nuclease</keyword>
<dbReference type="GO" id="GO:0004519">
    <property type="term" value="F:endonuclease activity"/>
    <property type="evidence" value="ECO:0007669"/>
    <property type="project" value="UniProtKB-KW"/>
</dbReference>
<keyword evidence="6" id="KW-0255">Endonuclease</keyword>
<dbReference type="InterPro" id="IPR004659">
    <property type="entry name" value="RNase_E/G"/>
</dbReference>
<protein>
    <submittedName>
        <fullName evidence="12">Ribonuclease G</fullName>
    </submittedName>
</protein>
<name>A0A1G6UIG0_9PROT</name>
<keyword evidence="3" id="KW-0997">Cell inner membrane</keyword>
<keyword evidence="2" id="KW-1003">Cell membrane</keyword>
<dbReference type="PANTHER" id="PTHR30001:SF1">
    <property type="entry name" value="RIBONUCLEASE E_G-LIKE PROTEIN, CHLOROPLASTIC"/>
    <property type="match status" value="1"/>
</dbReference>
<gene>
    <name evidence="12" type="ORF">SAMN04488071_0580</name>
</gene>
<evidence type="ECO:0000256" key="7">
    <source>
        <dbReference type="ARBA" id="ARBA00022801"/>
    </source>
</evidence>
<evidence type="ECO:0000313" key="13">
    <source>
        <dbReference type="Proteomes" id="UP000183685"/>
    </source>
</evidence>
<keyword evidence="9" id="KW-0694">RNA-binding</keyword>
<dbReference type="AlphaFoldDB" id="A0A1G6UIG0"/>
<proteinExistence type="predicted"/>
<sequence length="462" mass="49120">MTGFTIIEPGLLEWRSATIDADGFPETIQFHTDADLSPLDAIFRARVTRVDATLEIAFLDLGDGLTGAMNFRRAKQLVKGRADTISDCVREGDMLTVQVLSEPSALEGKALPVTARPRLLGRYVVAETGGARLNFSKDLGPKAQKTLTPLLTDAASKAAVIVRSHAGSVAPEAVAAEAQMLVNALTADSDKPGLLFAHSPQAQALLAAPHGESDILVEGGSALADAKAVAARLWPDVAARLKPFKGESAAFEEYGVNEAVEEALAPRIDLPSGGWISITPTPALTAVDVNMGGALKGRSAAEAKLITNMEAAMATAWHLRFQDIGGLVVVDFIDMSSKGHAKELMDTVNEAFKGDTVPVQHTGLSQFGLMEINRKRSGLSLRDRMMVSTAHRARAQAQALQLLRDAVRTANRAEPGTLVIAAPEGTKAWFEARADVTESLQQSTGRTIAFETADTPSVWLRA</sequence>
<evidence type="ECO:0000256" key="8">
    <source>
        <dbReference type="ARBA" id="ARBA00022842"/>
    </source>
</evidence>
<dbReference type="InterPro" id="IPR012340">
    <property type="entry name" value="NA-bd_OB-fold"/>
</dbReference>
<dbReference type="PANTHER" id="PTHR30001">
    <property type="entry name" value="RIBONUCLEASE"/>
    <property type="match status" value="1"/>
</dbReference>
<dbReference type="EMBL" id="FNAK01000001">
    <property type="protein sequence ID" value="SDD40357.1"/>
    <property type="molecule type" value="Genomic_DNA"/>
</dbReference>
<dbReference type="Gene3D" id="2.40.50.140">
    <property type="entry name" value="Nucleic acid-binding proteins"/>
    <property type="match status" value="1"/>
</dbReference>
<dbReference type="GO" id="GO:0004540">
    <property type="term" value="F:RNA nuclease activity"/>
    <property type="evidence" value="ECO:0007669"/>
    <property type="project" value="InterPro"/>
</dbReference>
<dbReference type="GO" id="GO:0016787">
    <property type="term" value="F:hydrolase activity"/>
    <property type="evidence" value="ECO:0007669"/>
    <property type="project" value="UniProtKB-KW"/>
</dbReference>
<keyword evidence="13" id="KW-1185">Reference proteome</keyword>
<evidence type="ECO:0000256" key="5">
    <source>
        <dbReference type="ARBA" id="ARBA00022723"/>
    </source>
</evidence>
<dbReference type="RefSeq" id="WP_068308103.1">
    <property type="nucleotide sequence ID" value="NZ_FNAK01000001.1"/>
</dbReference>
<keyword evidence="7" id="KW-0378">Hydrolase</keyword>
<dbReference type="Pfam" id="PF10150">
    <property type="entry name" value="RNase_E_G"/>
    <property type="match status" value="1"/>
</dbReference>
<evidence type="ECO:0000256" key="4">
    <source>
        <dbReference type="ARBA" id="ARBA00022722"/>
    </source>
</evidence>
<accession>A0A1G6UIG0</accession>
<dbReference type="GO" id="GO:0003723">
    <property type="term" value="F:RNA binding"/>
    <property type="evidence" value="ECO:0007669"/>
    <property type="project" value="UniProtKB-KW"/>
</dbReference>
<evidence type="ECO:0000256" key="9">
    <source>
        <dbReference type="ARBA" id="ARBA00022884"/>
    </source>
</evidence>
<reference evidence="12 13" key="1">
    <citation type="submission" date="2016-10" db="EMBL/GenBank/DDBJ databases">
        <authorList>
            <person name="de Groot N.N."/>
        </authorList>
    </citation>
    <scope>NUCLEOTIDE SEQUENCE [LARGE SCALE GENOMIC DNA]</scope>
    <source>
        <strain evidence="12 13">CGMCC 1.9109</strain>
    </source>
</reference>
<dbReference type="STRING" id="637679.GCA_001550055_00310"/>
<evidence type="ECO:0000256" key="2">
    <source>
        <dbReference type="ARBA" id="ARBA00022475"/>
    </source>
</evidence>
<feature type="domain" description="S1 motif" evidence="11">
    <location>
        <begin position="40"/>
        <end position="116"/>
    </location>
</feature>
<organism evidence="12 13">
    <name type="scientific">Kordiimonas lacus</name>
    <dbReference type="NCBI Taxonomy" id="637679"/>
    <lineage>
        <taxon>Bacteria</taxon>
        <taxon>Pseudomonadati</taxon>
        <taxon>Pseudomonadota</taxon>
        <taxon>Alphaproteobacteria</taxon>
        <taxon>Kordiimonadales</taxon>
        <taxon>Kordiimonadaceae</taxon>
        <taxon>Kordiimonas</taxon>
    </lineage>
</organism>
<evidence type="ECO:0000256" key="1">
    <source>
        <dbReference type="ARBA" id="ARBA00001946"/>
    </source>
</evidence>
<evidence type="ECO:0000256" key="6">
    <source>
        <dbReference type="ARBA" id="ARBA00022759"/>
    </source>
</evidence>
<dbReference type="GO" id="GO:0005737">
    <property type="term" value="C:cytoplasm"/>
    <property type="evidence" value="ECO:0007669"/>
    <property type="project" value="TreeGrafter"/>
</dbReference>
<evidence type="ECO:0000256" key="3">
    <source>
        <dbReference type="ARBA" id="ARBA00022519"/>
    </source>
</evidence>
<dbReference type="InterPro" id="IPR019307">
    <property type="entry name" value="RNA-bd_AU-1/RNase_E/G"/>
</dbReference>
<keyword evidence="8" id="KW-0460">Magnesium</keyword>
<comment type="cofactor">
    <cofactor evidence="1">
        <name>Mg(2+)</name>
        <dbReference type="ChEBI" id="CHEBI:18420"/>
    </cofactor>
</comment>
<keyword evidence="5" id="KW-0479">Metal-binding</keyword>
<keyword evidence="10" id="KW-0472">Membrane</keyword>
<dbReference type="OrthoDB" id="9804278at2"/>
<dbReference type="PROSITE" id="PS50126">
    <property type="entry name" value="S1"/>
    <property type="match status" value="1"/>
</dbReference>
<evidence type="ECO:0000259" key="11">
    <source>
        <dbReference type="PROSITE" id="PS50126"/>
    </source>
</evidence>
<dbReference type="GO" id="GO:0006364">
    <property type="term" value="P:rRNA processing"/>
    <property type="evidence" value="ECO:0007669"/>
    <property type="project" value="TreeGrafter"/>
</dbReference>
<dbReference type="Proteomes" id="UP000183685">
    <property type="component" value="Unassembled WGS sequence"/>
</dbReference>
<evidence type="ECO:0000313" key="12">
    <source>
        <dbReference type="EMBL" id="SDD40357.1"/>
    </source>
</evidence>
<dbReference type="GO" id="GO:0046872">
    <property type="term" value="F:metal ion binding"/>
    <property type="evidence" value="ECO:0007669"/>
    <property type="project" value="UniProtKB-KW"/>
</dbReference>